<accession>E6LZU0</accession>
<feature type="compositionally biased region" description="Low complexity" evidence="1">
    <location>
        <begin position="298"/>
        <end position="316"/>
    </location>
</feature>
<dbReference type="Proteomes" id="UP000005573">
    <property type="component" value="Unassembled WGS sequence"/>
</dbReference>
<evidence type="ECO:0000313" key="4">
    <source>
        <dbReference type="Proteomes" id="UP000005573"/>
    </source>
</evidence>
<protein>
    <submittedName>
        <fullName evidence="3">Uncharacterized protein</fullName>
    </submittedName>
</protein>
<feature type="transmembrane region" description="Helical" evidence="2">
    <location>
        <begin position="91"/>
        <end position="112"/>
    </location>
</feature>
<evidence type="ECO:0000256" key="1">
    <source>
        <dbReference type="SAM" id="MobiDB-lite"/>
    </source>
</evidence>
<comment type="caution">
    <text evidence="3">The sequence shown here is derived from an EMBL/GenBank/DDBJ whole genome shotgun (WGS) entry which is preliminary data.</text>
</comment>
<dbReference type="AlphaFoldDB" id="E6LZU0"/>
<reference evidence="3 4" key="1">
    <citation type="submission" date="2010-12" db="EMBL/GenBank/DDBJ databases">
        <authorList>
            <person name="Muzny D."/>
            <person name="Qin X."/>
            <person name="Deng J."/>
            <person name="Jiang H."/>
            <person name="Liu Y."/>
            <person name="Qu J."/>
            <person name="Song X.-Z."/>
            <person name="Zhang L."/>
            <person name="Thornton R."/>
            <person name="Coyle M."/>
            <person name="Francisco L."/>
            <person name="Jackson L."/>
            <person name="Javaid M."/>
            <person name="Korchina V."/>
            <person name="Kovar C."/>
            <person name="Mata R."/>
            <person name="Mathew T."/>
            <person name="Ngo R."/>
            <person name="Nguyen L."/>
            <person name="Nguyen N."/>
            <person name="Okwuonu G."/>
            <person name="Ongeri F."/>
            <person name="Pham C."/>
            <person name="Simmons D."/>
            <person name="Wilczek-Boney K."/>
            <person name="Hale W."/>
            <person name="Jakkamsetti A."/>
            <person name="Pham P."/>
            <person name="Ruth R."/>
            <person name="San Lucas F."/>
            <person name="Warren J."/>
            <person name="Zhang J."/>
            <person name="Zhao Z."/>
            <person name="Zhou C."/>
            <person name="Zhu D."/>
            <person name="Lee S."/>
            <person name="Bess C."/>
            <person name="Blankenburg K."/>
            <person name="Forbes L."/>
            <person name="Fu Q."/>
            <person name="Gubbala S."/>
            <person name="Hirani K."/>
            <person name="Jayaseelan J.C."/>
            <person name="Lara F."/>
            <person name="Munidasa M."/>
            <person name="Palculict T."/>
            <person name="Patil S."/>
            <person name="Pu L.-L."/>
            <person name="Saada N."/>
            <person name="Tang L."/>
            <person name="Weissenberger G."/>
            <person name="Zhu Y."/>
            <person name="Hemphill L."/>
            <person name="Shang Y."/>
            <person name="Youmans B."/>
            <person name="Ayvaz T."/>
            <person name="Ross M."/>
            <person name="Santibanez J."/>
            <person name="Aqrawi P."/>
            <person name="Gross S."/>
            <person name="Joshi V."/>
            <person name="Fowler G."/>
            <person name="Nazareth L."/>
            <person name="Reid J."/>
            <person name="Worley K."/>
            <person name="Petrosino J."/>
            <person name="Highlander S."/>
            <person name="Gibbs R."/>
        </authorList>
    </citation>
    <scope>NUCLEOTIDE SEQUENCE [LARGE SCALE GENOMIC DNA]</scope>
    <source>
        <strain evidence="3 4">ATCC 51333</strain>
    </source>
</reference>
<dbReference type="HOGENOM" id="CLU_448209_0_0_11"/>
<dbReference type="EMBL" id="AEPY01000011">
    <property type="protein sequence ID" value="EFU79700.1"/>
    <property type="molecule type" value="Genomic_DNA"/>
</dbReference>
<feature type="compositionally biased region" description="Polar residues" evidence="1">
    <location>
        <begin position="366"/>
        <end position="384"/>
    </location>
</feature>
<feature type="compositionally biased region" description="Low complexity" evidence="1">
    <location>
        <begin position="264"/>
        <end position="285"/>
    </location>
</feature>
<keyword evidence="2" id="KW-0812">Transmembrane</keyword>
<gene>
    <name evidence="3" type="ORF">HMPREF0388_1803</name>
</gene>
<proteinExistence type="predicted"/>
<feature type="region of interest" description="Disordered" evidence="1">
    <location>
        <begin position="239"/>
        <end position="339"/>
    </location>
</feature>
<evidence type="ECO:0000256" key="2">
    <source>
        <dbReference type="SAM" id="Phobius"/>
    </source>
</evidence>
<evidence type="ECO:0000313" key="3">
    <source>
        <dbReference type="EMBL" id="EFU79700.1"/>
    </source>
</evidence>
<organism evidence="3 4">
    <name type="scientific">Mobiluncus curtisii ATCC 51333</name>
    <dbReference type="NCBI Taxonomy" id="887326"/>
    <lineage>
        <taxon>Bacteria</taxon>
        <taxon>Bacillati</taxon>
        <taxon>Actinomycetota</taxon>
        <taxon>Actinomycetes</taxon>
        <taxon>Actinomycetales</taxon>
        <taxon>Actinomycetaceae</taxon>
        <taxon>Mobiluncus</taxon>
    </lineage>
</organism>
<keyword evidence="2" id="KW-0472">Membrane</keyword>
<keyword evidence="2" id="KW-1133">Transmembrane helix</keyword>
<feature type="region of interest" description="Disordered" evidence="1">
    <location>
        <begin position="366"/>
        <end position="388"/>
    </location>
</feature>
<name>E6LZU0_9ACTO</name>
<sequence length="554" mass="57364">MQEKDREVDNHKVEMSGLEALRSLDPAWNLPVDLDSLRAKVSAQMQSEGLTFAAQPPAHVVATETADAQTPVAEVVSLAVRRHTLAVRRNWLVGLSAAAAATVVGFTGWSALSPDERGAVPISDDGVVIADGPRITAAGSEIVVPGASERLENVGDVEFVAAGHFSTVPTKAPILRVGKGASVSADQVQKVANSLGMRGSVKKNGAGFTVTDTKGATLTVTVGQLTSLTFDNPSAVRMECVPVKPGDGNVELPNPDATKNPTENSGASSNSSPAPSTPTAPGSTPLEPGEPTEPSAAPTPKWTPTPTETPTETVPPAVRPEIPEPSHPATKGATQNVDTADNVNVPGAVVEVGQLQVLLVVNQTTDPSGNSPIESVEPQATQNPSPGPTPCVMKVAGNAPSPQNAIAQVEKVAASLGATVMSRSAGSSQKDGLTTVTVPVKMPGQSSTQSWKAVVSEAGVASIRANLGKETKIGEYKVISEAQAVERLNNPKYGPLDVHNQKGLPTKIDGRIDLVSARLVSQPVRQKDGSILDMPVYLLTDSQGRVWTVLAVAE</sequence>